<keyword evidence="5" id="KW-1185">Reference proteome</keyword>
<name>A0A6A6J713_WESOR</name>
<evidence type="ECO:0000256" key="2">
    <source>
        <dbReference type="ARBA" id="ARBA00022801"/>
    </source>
</evidence>
<dbReference type="InterPro" id="IPR036380">
    <property type="entry name" value="Isochorismatase-like_sf"/>
</dbReference>
<comment type="similarity">
    <text evidence="1">Belongs to the isochorismatase family.</text>
</comment>
<feature type="non-terminal residue" evidence="4">
    <location>
        <position position="1"/>
    </location>
</feature>
<sequence length="185" mass="20109">PYPWPHDASLSPTTTALLLIDMQRDLLSSQGYLSTSGTLPPDTLARFQSLVPRLVSLLSTFRHAGFGVWHTRMGFRESGGSTAWARERYPQRRGGIIIGAQGPLGPFLVRGSRGHDLISELLPLPHEPVVDKPGYGAFTYTDLEATLRARGLRNLVVCGIALEGAVSSTVREAADRGFDVLVVED</sequence>
<dbReference type="CDD" id="cd00431">
    <property type="entry name" value="cysteine_hydrolases"/>
    <property type="match status" value="1"/>
</dbReference>
<evidence type="ECO:0000259" key="3">
    <source>
        <dbReference type="Pfam" id="PF00857"/>
    </source>
</evidence>
<dbReference type="Pfam" id="PF00857">
    <property type="entry name" value="Isochorismatase"/>
    <property type="match status" value="1"/>
</dbReference>
<dbReference type="GO" id="GO:0016787">
    <property type="term" value="F:hydrolase activity"/>
    <property type="evidence" value="ECO:0007669"/>
    <property type="project" value="UniProtKB-KW"/>
</dbReference>
<dbReference type="EMBL" id="ML986522">
    <property type="protein sequence ID" value="KAF2272360.1"/>
    <property type="molecule type" value="Genomic_DNA"/>
</dbReference>
<evidence type="ECO:0000256" key="1">
    <source>
        <dbReference type="ARBA" id="ARBA00006336"/>
    </source>
</evidence>
<dbReference type="Proteomes" id="UP000800097">
    <property type="component" value="Unassembled WGS sequence"/>
</dbReference>
<dbReference type="OrthoDB" id="167809at2759"/>
<gene>
    <name evidence="4" type="ORF">EI97DRAFT_350621</name>
</gene>
<dbReference type="InterPro" id="IPR050272">
    <property type="entry name" value="Isochorismatase-like_hydrls"/>
</dbReference>
<organism evidence="4 5">
    <name type="scientific">Westerdykella ornata</name>
    <dbReference type="NCBI Taxonomy" id="318751"/>
    <lineage>
        <taxon>Eukaryota</taxon>
        <taxon>Fungi</taxon>
        <taxon>Dikarya</taxon>
        <taxon>Ascomycota</taxon>
        <taxon>Pezizomycotina</taxon>
        <taxon>Dothideomycetes</taxon>
        <taxon>Pleosporomycetidae</taxon>
        <taxon>Pleosporales</taxon>
        <taxon>Sporormiaceae</taxon>
        <taxon>Westerdykella</taxon>
    </lineage>
</organism>
<proteinExistence type="inferred from homology"/>
<dbReference type="SUPFAM" id="SSF52499">
    <property type="entry name" value="Isochorismatase-like hydrolases"/>
    <property type="match status" value="1"/>
</dbReference>
<dbReference type="GeneID" id="54548008"/>
<evidence type="ECO:0000313" key="4">
    <source>
        <dbReference type="EMBL" id="KAF2272360.1"/>
    </source>
</evidence>
<dbReference type="PANTHER" id="PTHR43540:SF9">
    <property type="entry name" value="FAMILY HYDROLASE, PUTATIVE (AFU_ORTHOLOGUE AFUA_2G08700)-RELATED"/>
    <property type="match status" value="1"/>
</dbReference>
<evidence type="ECO:0000313" key="5">
    <source>
        <dbReference type="Proteomes" id="UP000800097"/>
    </source>
</evidence>
<dbReference type="AlphaFoldDB" id="A0A6A6J713"/>
<feature type="non-terminal residue" evidence="4">
    <location>
        <position position="185"/>
    </location>
</feature>
<dbReference type="InterPro" id="IPR000868">
    <property type="entry name" value="Isochorismatase-like_dom"/>
</dbReference>
<keyword evidence="2 4" id="KW-0378">Hydrolase</keyword>
<reference evidence="4" key="1">
    <citation type="journal article" date="2020" name="Stud. Mycol.">
        <title>101 Dothideomycetes genomes: a test case for predicting lifestyles and emergence of pathogens.</title>
        <authorList>
            <person name="Haridas S."/>
            <person name="Albert R."/>
            <person name="Binder M."/>
            <person name="Bloem J."/>
            <person name="Labutti K."/>
            <person name="Salamov A."/>
            <person name="Andreopoulos B."/>
            <person name="Baker S."/>
            <person name="Barry K."/>
            <person name="Bills G."/>
            <person name="Bluhm B."/>
            <person name="Cannon C."/>
            <person name="Castanera R."/>
            <person name="Culley D."/>
            <person name="Daum C."/>
            <person name="Ezra D."/>
            <person name="Gonzalez J."/>
            <person name="Henrissat B."/>
            <person name="Kuo A."/>
            <person name="Liang C."/>
            <person name="Lipzen A."/>
            <person name="Lutzoni F."/>
            <person name="Magnuson J."/>
            <person name="Mondo S."/>
            <person name="Nolan M."/>
            <person name="Ohm R."/>
            <person name="Pangilinan J."/>
            <person name="Park H.-J."/>
            <person name="Ramirez L."/>
            <person name="Alfaro M."/>
            <person name="Sun H."/>
            <person name="Tritt A."/>
            <person name="Yoshinaga Y."/>
            <person name="Zwiers L.-H."/>
            <person name="Turgeon B."/>
            <person name="Goodwin S."/>
            <person name="Spatafora J."/>
            <person name="Crous P."/>
            <person name="Grigoriev I."/>
        </authorList>
    </citation>
    <scope>NUCLEOTIDE SEQUENCE</scope>
    <source>
        <strain evidence="4">CBS 379.55</strain>
    </source>
</reference>
<dbReference type="RefSeq" id="XP_033649899.1">
    <property type="nucleotide sequence ID" value="XM_033794833.1"/>
</dbReference>
<dbReference type="Gene3D" id="3.40.50.850">
    <property type="entry name" value="Isochorismatase-like"/>
    <property type="match status" value="1"/>
</dbReference>
<dbReference type="PANTHER" id="PTHR43540">
    <property type="entry name" value="PEROXYUREIDOACRYLATE/UREIDOACRYLATE AMIDOHYDROLASE-RELATED"/>
    <property type="match status" value="1"/>
</dbReference>
<accession>A0A6A6J713</accession>
<feature type="domain" description="Isochorismatase-like" evidence="3">
    <location>
        <begin position="15"/>
        <end position="185"/>
    </location>
</feature>
<protein>
    <submittedName>
        <fullName evidence="4">Isochorismatase hydrolase</fullName>
    </submittedName>
</protein>